<dbReference type="SUPFAM" id="SSF46938">
    <property type="entry name" value="CRAL/TRIO N-terminal domain"/>
    <property type="match status" value="1"/>
</dbReference>
<reference evidence="2" key="1">
    <citation type="thesis" date="2020" institute="ProQuest LLC" country="789 East Eisenhower Parkway, Ann Arbor, MI, USA">
        <title>Comparative Genomics and Chromosome Evolution.</title>
        <authorList>
            <person name="Mudd A.B."/>
        </authorList>
    </citation>
    <scope>NUCLEOTIDE SEQUENCE</scope>
    <source>
        <strain evidence="2">1538</strain>
        <tissue evidence="2">Blood</tissue>
    </source>
</reference>
<dbReference type="PROSITE" id="PS50191">
    <property type="entry name" value="CRAL_TRIO"/>
    <property type="match status" value="1"/>
</dbReference>
<dbReference type="FunFam" id="1.10.8.20:FF:000001">
    <property type="entry name" value="Alpha-tocopherol transfer protein-like"/>
    <property type="match status" value="1"/>
</dbReference>
<organism evidence="2 3">
    <name type="scientific">Pyxicephalus adspersus</name>
    <name type="common">African bullfrog</name>
    <dbReference type="NCBI Taxonomy" id="30357"/>
    <lineage>
        <taxon>Eukaryota</taxon>
        <taxon>Metazoa</taxon>
        <taxon>Chordata</taxon>
        <taxon>Craniata</taxon>
        <taxon>Vertebrata</taxon>
        <taxon>Euteleostomi</taxon>
        <taxon>Amphibia</taxon>
        <taxon>Batrachia</taxon>
        <taxon>Anura</taxon>
        <taxon>Neobatrachia</taxon>
        <taxon>Ranoidea</taxon>
        <taxon>Pyxicephalidae</taxon>
        <taxon>Pyxicephalinae</taxon>
        <taxon>Pyxicephalus</taxon>
    </lineage>
</organism>
<dbReference type="Proteomes" id="UP001181693">
    <property type="component" value="Unassembled WGS sequence"/>
</dbReference>
<evidence type="ECO:0000313" key="2">
    <source>
        <dbReference type="EMBL" id="DBA22133.1"/>
    </source>
</evidence>
<proteinExistence type="predicted"/>
<dbReference type="InterPro" id="IPR001251">
    <property type="entry name" value="CRAL-TRIO_dom"/>
</dbReference>
<dbReference type="PANTHER" id="PTHR10174">
    <property type="entry name" value="ALPHA-TOCOPHEROL TRANSFER PROTEIN-RELATED"/>
    <property type="match status" value="1"/>
</dbReference>
<dbReference type="PANTHER" id="PTHR10174:SF130">
    <property type="entry name" value="ALPHA-TOCOPHEROL TRANSFER PROTEIN-LIKE"/>
    <property type="match status" value="1"/>
</dbReference>
<dbReference type="SMART" id="SM01100">
    <property type="entry name" value="CRAL_TRIO_N"/>
    <property type="match status" value="1"/>
</dbReference>
<dbReference type="GO" id="GO:1902936">
    <property type="term" value="F:phosphatidylinositol bisphosphate binding"/>
    <property type="evidence" value="ECO:0007669"/>
    <property type="project" value="TreeGrafter"/>
</dbReference>
<accession>A0AAV3AJ89</accession>
<gene>
    <name evidence="2" type="ORF">GDO54_013195</name>
</gene>
<evidence type="ECO:0000259" key="1">
    <source>
        <dbReference type="PROSITE" id="PS50191"/>
    </source>
</evidence>
<dbReference type="Pfam" id="PF00650">
    <property type="entry name" value="CRAL_TRIO"/>
    <property type="match status" value="1"/>
</dbReference>
<dbReference type="EMBL" id="DYDO01000006">
    <property type="protein sequence ID" value="DBA22133.1"/>
    <property type="molecule type" value="Genomic_DNA"/>
</dbReference>
<dbReference type="CDD" id="cd00170">
    <property type="entry name" value="SEC14"/>
    <property type="match status" value="1"/>
</dbReference>
<feature type="domain" description="CRAL-TRIO" evidence="1">
    <location>
        <begin position="114"/>
        <end position="279"/>
    </location>
</feature>
<comment type="caution">
    <text evidence="2">The sequence shown here is derived from an EMBL/GenBank/DDBJ whole genome shotgun (WGS) entry which is preliminary data.</text>
</comment>
<dbReference type="Pfam" id="PF03765">
    <property type="entry name" value="CRAL_TRIO_N"/>
    <property type="match status" value="1"/>
</dbReference>
<dbReference type="SMART" id="SM00516">
    <property type="entry name" value="SEC14"/>
    <property type="match status" value="1"/>
</dbReference>
<dbReference type="SUPFAM" id="SSF52087">
    <property type="entry name" value="CRAL/TRIO domain"/>
    <property type="match status" value="1"/>
</dbReference>
<dbReference type="Gene3D" id="1.10.8.20">
    <property type="entry name" value="N-terminal domain of phosphatidylinositol transfer protein sec14p"/>
    <property type="match status" value="1"/>
</dbReference>
<dbReference type="InterPro" id="IPR036273">
    <property type="entry name" value="CRAL/TRIO_N_dom_sf"/>
</dbReference>
<protein>
    <recommendedName>
        <fullName evidence="1">CRAL-TRIO domain-containing protein</fullName>
    </recommendedName>
</protein>
<keyword evidence="3" id="KW-1185">Reference proteome</keyword>
<dbReference type="GO" id="GO:0016020">
    <property type="term" value="C:membrane"/>
    <property type="evidence" value="ECO:0007669"/>
    <property type="project" value="TreeGrafter"/>
</dbReference>
<dbReference type="Gene3D" id="3.40.525.10">
    <property type="entry name" value="CRAL-TRIO lipid binding domain"/>
    <property type="match status" value="1"/>
</dbReference>
<dbReference type="InterPro" id="IPR036865">
    <property type="entry name" value="CRAL-TRIO_dom_sf"/>
</dbReference>
<sequence length="338" mass="38520">MAQDNETSLGSSSVSTSWEADSTLQENYVCSLTPELIQKAREELQEKPEWRLRDVQALRDMIWKDYPNLRTRVDDAFLLRFLRARKFDYDRALQLLVNYYSCRKGWPELFKDLKASAVKPLLDSGFLTVLPHSDAEGRRVVCIRPGRWNPRDYPITENIRAMYLSLEKLIESEETQVNGIVILADYEGVGLSQASHFGPFIAKKVIGILQDGFPIRIKAVNIINEPRIFKGIFAILKPFLKEKIVKRFFLHGSDLHSLQSNVPKTILPDEYGGTAGKLDTSSWSQTLLASENDFAQGFYQAELTRDGSLQGLVMNDSESDYLQCEESARGVKSQLYCY</sequence>
<name>A0AAV3AJ89_PYXAD</name>
<dbReference type="InterPro" id="IPR011074">
    <property type="entry name" value="CRAL/TRIO_N_dom"/>
</dbReference>
<dbReference type="Gene3D" id="1.20.5.1200">
    <property type="entry name" value="Alpha-tocopherol transfer"/>
    <property type="match status" value="1"/>
</dbReference>
<dbReference type="PRINTS" id="PR00180">
    <property type="entry name" value="CRETINALDHBP"/>
</dbReference>
<dbReference type="AlphaFoldDB" id="A0AAV3AJ89"/>
<evidence type="ECO:0000313" key="3">
    <source>
        <dbReference type="Proteomes" id="UP001181693"/>
    </source>
</evidence>